<dbReference type="Proteomes" id="UP001168096">
    <property type="component" value="Unassembled WGS sequence"/>
</dbReference>
<dbReference type="EMBL" id="JASNRB020000001">
    <property type="protein sequence ID" value="MFJ1466096.1"/>
    <property type="molecule type" value="Genomic_DNA"/>
</dbReference>
<name>A0ACC7M8A9_9BURK</name>
<proteinExistence type="predicted"/>
<accession>A0ACC7M8A9</accession>
<reference evidence="1" key="1">
    <citation type="submission" date="2024-11" db="EMBL/GenBank/DDBJ databases">
        <title>Description of Massilia orientalis sp. nov., isolated from rhizosphere soil of Ageratina adenophora.</title>
        <authorList>
            <person name="Wang Y."/>
        </authorList>
    </citation>
    <scope>NUCLEOTIDE SEQUENCE</scope>
    <source>
        <strain evidence="1">YIM B02787</strain>
    </source>
</reference>
<sequence>MQANPRILNVRKGAAEELQQWLLAANRPFNYEIMDSMSDSPDKKVSKFMGVGICFGVAIGCAIGVAIGNLALGIGPGVAIGVVIGALISKSRR</sequence>
<organism evidence="1 2">
    <name type="scientific">Massilia orientalis</name>
    <dbReference type="NCBI Taxonomy" id="3050128"/>
    <lineage>
        <taxon>Bacteria</taxon>
        <taxon>Pseudomonadati</taxon>
        <taxon>Pseudomonadota</taxon>
        <taxon>Betaproteobacteria</taxon>
        <taxon>Burkholderiales</taxon>
        <taxon>Oxalobacteraceae</taxon>
        <taxon>Telluria group</taxon>
        <taxon>Massilia</taxon>
    </lineage>
</organism>
<protein>
    <submittedName>
        <fullName evidence="1">Uncharacterized protein</fullName>
    </submittedName>
</protein>
<gene>
    <name evidence="1" type="ORF">QPK29_000110</name>
</gene>
<evidence type="ECO:0000313" key="1">
    <source>
        <dbReference type="EMBL" id="MFJ1466096.1"/>
    </source>
</evidence>
<comment type="caution">
    <text evidence="1">The sequence shown here is derived from an EMBL/GenBank/DDBJ whole genome shotgun (WGS) entry which is preliminary data.</text>
</comment>
<evidence type="ECO:0000313" key="2">
    <source>
        <dbReference type="Proteomes" id="UP001168096"/>
    </source>
</evidence>
<keyword evidence="2" id="KW-1185">Reference proteome</keyword>